<proteinExistence type="predicted"/>
<dbReference type="SMART" id="SM00342">
    <property type="entry name" value="HTH_ARAC"/>
    <property type="match status" value="1"/>
</dbReference>
<dbReference type="SUPFAM" id="SSF46689">
    <property type="entry name" value="Homeodomain-like"/>
    <property type="match status" value="1"/>
</dbReference>
<keyword evidence="2" id="KW-0238">DNA-binding</keyword>
<dbReference type="GO" id="GO:0003700">
    <property type="term" value="F:DNA-binding transcription factor activity"/>
    <property type="evidence" value="ECO:0007669"/>
    <property type="project" value="InterPro"/>
</dbReference>
<reference evidence="5 6" key="1">
    <citation type="submission" date="2019-07" db="EMBL/GenBank/DDBJ databases">
        <title>Hymenobacter sp. straun FUR1 Genome sequencing and assembly.</title>
        <authorList>
            <person name="Chhetri G."/>
        </authorList>
    </citation>
    <scope>NUCLEOTIDE SEQUENCE [LARGE SCALE GENOMIC DNA]</scope>
    <source>
        <strain evidence="5 6">Fur1</strain>
    </source>
</reference>
<dbReference type="Proteomes" id="UP000317624">
    <property type="component" value="Unassembled WGS sequence"/>
</dbReference>
<keyword evidence="1" id="KW-0805">Transcription regulation</keyword>
<dbReference type="PROSITE" id="PS01124">
    <property type="entry name" value="HTH_ARAC_FAMILY_2"/>
    <property type="match status" value="1"/>
</dbReference>
<evidence type="ECO:0000313" key="5">
    <source>
        <dbReference type="EMBL" id="TVT40090.1"/>
    </source>
</evidence>
<dbReference type="AlphaFoldDB" id="A0A558BU90"/>
<dbReference type="Gene3D" id="1.10.10.60">
    <property type="entry name" value="Homeodomain-like"/>
    <property type="match status" value="1"/>
</dbReference>
<dbReference type="InterPro" id="IPR018060">
    <property type="entry name" value="HTH_AraC"/>
</dbReference>
<evidence type="ECO:0000256" key="2">
    <source>
        <dbReference type="ARBA" id="ARBA00023125"/>
    </source>
</evidence>
<dbReference type="GO" id="GO:0043565">
    <property type="term" value="F:sequence-specific DNA binding"/>
    <property type="evidence" value="ECO:0007669"/>
    <property type="project" value="InterPro"/>
</dbReference>
<dbReference type="Pfam" id="PF22200">
    <property type="entry name" value="ExsA_N"/>
    <property type="match status" value="1"/>
</dbReference>
<dbReference type="InterPro" id="IPR009057">
    <property type="entry name" value="Homeodomain-like_sf"/>
</dbReference>
<keyword evidence="3" id="KW-0804">Transcription</keyword>
<gene>
    <name evidence="5" type="ORF">FNT36_11350</name>
</gene>
<dbReference type="InterPro" id="IPR054015">
    <property type="entry name" value="ExsA-like_N"/>
</dbReference>
<comment type="caution">
    <text evidence="5">The sequence shown here is derived from an EMBL/GenBank/DDBJ whole genome shotgun (WGS) entry which is preliminary data.</text>
</comment>
<dbReference type="RefSeq" id="WP_144847637.1">
    <property type="nucleotide sequence ID" value="NZ_VMRJ01000003.1"/>
</dbReference>
<feature type="domain" description="HTH araC/xylS-type" evidence="4">
    <location>
        <begin position="175"/>
        <end position="273"/>
    </location>
</feature>
<dbReference type="OrthoDB" id="3186094at2"/>
<dbReference type="PANTHER" id="PTHR46796:SF13">
    <property type="entry name" value="HTH-TYPE TRANSCRIPTIONAL ACTIVATOR RHAS"/>
    <property type="match status" value="1"/>
</dbReference>
<sequence length="274" mass="31230">MLTRSEAPARPQILYSCYTNYSREGEQFVPEHVFSYQLAGTLLLDEGSQTHALVPGTFRFLRRNHLVKFQKQLPADGSEFRSLSVSFSQDMLRALAQEYGYPAAARQPPGTAVLALPDHPLYQSYLASLRPYEQLALPDHAALLALKAREAVLVLLQVNPELRDVLFDFSEPGKIDLEAFMQKNFRFNVAISRFAYLTGRSLATFKRDFERLFRTSPSRWLVQRRLQEAYYLLKEKSKTPSEVYLEVGFEDLSHFSFAFKKAYGVAPSKLLGAS</sequence>
<evidence type="ECO:0000256" key="3">
    <source>
        <dbReference type="ARBA" id="ARBA00023163"/>
    </source>
</evidence>
<keyword evidence="6" id="KW-1185">Reference proteome</keyword>
<accession>A0A558BU90</accession>
<protein>
    <submittedName>
        <fullName evidence="5">AraC family transcriptional regulator</fullName>
    </submittedName>
</protein>
<dbReference type="PANTHER" id="PTHR46796">
    <property type="entry name" value="HTH-TYPE TRANSCRIPTIONAL ACTIVATOR RHAS-RELATED"/>
    <property type="match status" value="1"/>
</dbReference>
<evidence type="ECO:0000256" key="1">
    <source>
        <dbReference type="ARBA" id="ARBA00023015"/>
    </source>
</evidence>
<dbReference type="InterPro" id="IPR050204">
    <property type="entry name" value="AraC_XylS_family_regulators"/>
</dbReference>
<evidence type="ECO:0000259" key="4">
    <source>
        <dbReference type="PROSITE" id="PS01124"/>
    </source>
</evidence>
<dbReference type="EMBL" id="VMRJ01000003">
    <property type="protein sequence ID" value="TVT40090.1"/>
    <property type="molecule type" value="Genomic_DNA"/>
</dbReference>
<organism evidence="5 6">
    <name type="scientific">Hymenobacter setariae</name>
    <dbReference type="NCBI Taxonomy" id="2594794"/>
    <lineage>
        <taxon>Bacteria</taxon>
        <taxon>Pseudomonadati</taxon>
        <taxon>Bacteroidota</taxon>
        <taxon>Cytophagia</taxon>
        <taxon>Cytophagales</taxon>
        <taxon>Hymenobacteraceae</taxon>
        <taxon>Hymenobacter</taxon>
    </lineage>
</organism>
<name>A0A558BU90_9BACT</name>
<dbReference type="Pfam" id="PF12833">
    <property type="entry name" value="HTH_18"/>
    <property type="match status" value="1"/>
</dbReference>
<evidence type="ECO:0000313" key="6">
    <source>
        <dbReference type="Proteomes" id="UP000317624"/>
    </source>
</evidence>